<dbReference type="EMBL" id="CYKH01001882">
    <property type="protein sequence ID" value="CUG90981.1"/>
    <property type="molecule type" value="Genomic_DNA"/>
</dbReference>
<name>A0A0S4JKT3_BODSA</name>
<dbReference type="Proteomes" id="UP000051952">
    <property type="component" value="Unassembled WGS sequence"/>
</dbReference>
<feature type="non-terminal residue" evidence="1">
    <location>
        <position position="1"/>
    </location>
</feature>
<sequence>KDVPHLRPEHKELALAERLLGYSLQPQQSPQFDPYATQSQLAPYNPQNQHPPFSYNSQFQQHFFAPPQQQSLPQQFSQFTPTQHYQAQFPQSLPQHFPVTQAQQQPDVLVCTFPSRPTTSICTSIPFRPVVAGYKAAVEAVDEGARLKPLAVGLSAPIVIAEEMWIYYPHIWITGQGDAEMLRFEMAVNMAMQKKTLSSIGEFMCNKIKALFKQYVCQLGRRIPHSREEWWLSISMLMMPCVKLNCTGRDVEDTTMRRNLEQESKIATRINSNKS</sequence>
<keyword evidence="2" id="KW-1185">Reference proteome</keyword>
<proteinExistence type="predicted"/>
<evidence type="ECO:0000313" key="1">
    <source>
        <dbReference type="EMBL" id="CUG90981.1"/>
    </source>
</evidence>
<dbReference type="VEuPathDB" id="TriTrypDB:BSAL_29580c"/>
<reference evidence="2" key="1">
    <citation type="submission" date="2015-09" db="EMBL/GenBank/DDBJ databases">
        <authorList>
            <consortium name="Pathogen Informatics"/>
        </authorList>
    </citation>
    <scope>NUCLEOTIDE SEQUENCE [LARGE SCALE GENOMIC DNA]</scope>
    <source>
        <strain evidence="2">Lake Konstanz</strain>
    </source>
</reference>
<protein>
    <submittedName>
        <fullName evidence="1">Uncharacterized protein</fullName>
    </submittedName>
</protein>
<accession>A0A0S4JKT3</accession>
<gene>
    <name evidence="1" type="ORF">BSAL_29580c</name>
</gene>
<evidence type="ECO:0000313" key="2">
    <source>
        <dbReference type="Proteomes" id="UP000051952"/>
    </source>
</evidence>
<organism evidence="1 2">
    <name type="scientific">Bodo saltans</name>
    <name type="common">Flagellated protozoan</name>
    <dbReference type="NCBI Taxonomy" id="75058"/>
    <lineage>
        <taxon>Eukaryota</taxon>
        <taxon>Discoba</taxon>
        <taxon>Euglenozoa</taxon>
        <taxon>Kinetoplastea</taxon>
        <taxon>Metakinetoplastina</taxon>
        <taxon>Eubodonida</taxon>
        <taxon>Bodonidae</taxon>
        <taxon>Bodo</taxon>
    </lineage>
</organism>
<dbReference type="AlphaFoldDB" id="A0A0S4JKT3"/>